<evidence type="ECO:0000256" key="1">
    <source>
        <dbReference type="ARBA" id="ARBA00010641"/>
    </source>
</evidence>
<feature type="domain" description="RNA polymerase sigma factor 70 region 4 type 2" evidence="6">
    <location>
        <begin position="127"/>
        <end position="174"/>
    </location>
</feature>
<evidence type="ECO:0000256" key="3">
    <source>
        <dbReference type="ARBA" id="ARBA00023082"/>
    </source>
</evidence>
<dbReference type="Gene3D" id="1.10.10.10">
    <property type="entry name" value="Winged helix-like DNA-binding domain superfamily/Winged helix DNA-binding domain"/>
    <property type="match status" value="1"/>
</dbReference>
<dbReference type="InterPro" id="IPR007627">
    <property type="entry name" value="RNA_pol_sigma70_r2"/>
</dbReference>
<dbReference type="InterPro" id="IPR039425">
    <property type="entry name" value="RNA_pol_sigma-70-like"/>
</dbReference>
<evidence type="ECO:0008006" key="9">
    <source>
        <dbReference type="Google" id="ProtNLM"/>
    </source>
</evidence>
<keyword evidence="3" id="KW-0731">Sigma factor</keyword>
<organism evidence="7 8">
    <name type="scientific">Flavihumibacter solisilvae</name>
    <dbReference type="NCBI Taxonomy" id="1349421"/>
    <lineage>
        <taxon>Bacteria</taxon>
        <taxon>Pseudomonadati</taxon>
        <taxon>Bacteroidota</taxon>
        <taxon>Chitinophagia</taxon>
        <taxon>Chitinophagales</taxon>
        <taxon>Chitinophagaceae</taxon>
        <taxon>Flavihumibacter</taxon>
    </lineage>
</organism>
<dbReference type="InterPro" id="IPR036388">
    <property type="entry name" value="WH-like_DNA-bd_sf"/>
</dbReference>
<evidence type="ECO:0000256" key="4">
    <source>
        <dbReference type="ARBA" id="ARBA00023163"/>
    </source>
</evidence>
<dbReference type="SUPFAM" id="SSF88946">
    <property type="entry name" value="Sigma2 domain of RNA polymerase sigma factors"/>
    <property type="match status" value="1"/>
</dbReference>
<dbReference type="Pfam" id="PF04542">
    <property type="entry name" value="Sigma70_r2"/>
    <property type="match status" value="1"/>
</dbReference>
<reference evidence="7 8" key="1">
    <citation type="submission" date="2014-11" db="EMBL/GenBank/DDBJ databases">
        <title>Genome sequence of Flavihumibacter solisilvae 3-3.</title>
        <authorList>
            <person name="Zhou G."/>
            <person name="Li M."/>
            <person name="Wang G."/>
        </authorList>
    </citation>
    <scope>NUCLEOTIDE SEQUENCE [LARGE SCALE GENOMIC DNA]</scope>
    <source>
        <strain evidence="7 8">3-3</strain>
    </source>
</reference>
<keyword evidence="8" id="KW-1185">Reference proteome</keyword>
<dbReference type="GO" id="GO:0006352">
    <property type="term" value="P:DNA-templated transcription initiation"/>
    <property type="evidence" value="ECO:0007669"/>
    <property type="project" value="InterPro"/>
</dbReference>
<feature type="domain" description="RNA polymerase sigma-70 region 2" evidence="5">
    <location>
        <begin position="27"/>
        <end position="92"/>
    </location>
</feature>
<evidence type="ECO:0000256" key="2">
    <source>
        <dbReference type="ARBA" id="ARBA00023015"/>
    </source>
</evidence>
<dbReference type="PANTHER" id="PTHR43133">
    <property type="entry name" value="RNA POLYMERASE ECF-TYPE SIGMA FACTO"/>
    <property type="match status" value="1"/>
</dbReference>
<dbReference type="GO" id="GO:0003677">
    <property type="term" value="F:DNA binding"/>
    <property type="evidence" value="ECO:0007669"/>
    <property type="project" value="InterPro"/>
</dbReference>
<dbReference type="InterPro" id="IPR014284">
    <property type="entry name" value="RNA_pol_sigma-70_dom"/>
</dbReference>
<dbReference type="CDD" id="cd06171">
    <property type="entry name" value="Sigma70_r4"/>
    <property type="match status" value="1"/>
</dbReference>
<name>A0A0C1IPQ7_9BACT</name>
<dbReference type="RefSeq" id="WP_039135964.1">
    <property type="nucleotide sequence ID" value="NZ_JSVC01000001.1"/>
</dbReference>
<evidence type="ECO:0000259" key="6">
    <source>
        <dbReference type="Pfam" id="PF08281"/>
    </source>
</evidence>
<dbReference type="GO" id="GO:0016987">
    <property type="term" value="F:sigma factor activity"/>
    <property type="evidence" value="ECO:0007669"/>
    <property type="project" value="UniProtKB-KW"/>
</dbReference>
<dbReference type="Pfam" id="PF08281">
    <property type="entry name" value="Sigma70_r4_2"/>
    <property type="match status" value="1"/>
</dbReference>
<dbReference type="InterPro" id="IPR013324">
    <property type="entry name" value="RNA_pol_sigma_r3/r4-like"/>
</dbReference>
<dbReference type="NCBIfam" id="TIGR02985">
    <property type="entry name" value="Sig70_bacteroi1"/>
    <property type="match status" value="1"/>
</dbReference>
<comment type="caution">
    <text evidence="7">The sequence shown here is derived from an EMBL/GenBank/DDBJ whole genome shotgun (WGS) entry which is preliminary data.</text>
</comment>
<dbReference type="InterPro" id="IPR013249">
    <property type="entry name" value="RNA_pol_sigma70_r4_t2"/>
</dbReference>
<dbReference type="EMBL" id="JSVC01000001">
    <property type="protein sequence ID" value="KIC96220.1"/>
    <property type="molecule type" value="Genomic_DNA"/>
</dbReference>
<evidence type="ECO:0000313" key="8">
    <source>
        <dbReference type="Proteomes" id="UP000031408"/>
    </source>
</evidence>
<accession>A0A0C1IPQ7</accession>
<gene>
    <name evidence="7" type="ORF">OI18_00130</name>
</gene>
<dbReference type="PANTHER" id="PTHR43133:SF46">
    <property type="entry name" value="RNA POLYMERASE SIGMA-70 FACTOR ECF SUBFAMILY"/>
    <property type="match status" value="1"/>
</dbReference>
<dbReference type="InterPro" id="IPR014327">
    <property type="entry name" value="RNA_pol_sigma70_bacteroid"/>
</dbReference>
<proteinExistence type="inferred from homology"/>
<dbReference type="NCBIfam" id="TIGR02937">
    <property type="entry name" value="sigma70-ECF"/>
    <property type="match status" value="1"/>
</dbReference>
<evidence type="ECO:0000313" key="7">
    <source>
        <dbReference type="EMBL" id="KIC96220.1"/>
    </source>
</evidence>
<sequence length="202" mass="23700">MPFLLLPDDAALLSQVAEGDESAFRQLFDRYWDNIYGVAFSFTKSHANAEEIVQDVFLKIWLNREKLLTIERFDQYLFIVARNHIYNVMRKKIMEEPLSMWSLECIPETTNLPDDRVLVKDYERLVNKVVEQLPPQQRRIYTLSRQQGLSQEEIATLLQISRHTVKSHMNKALQVIRNSLRMHAEIETLSLLFAASVFFSSH</sequence>
<dbReference type="Proteomes" id="UP000031408">
    <property type="component" value="Unassembled WGS sequence"/>
</dbReference>
<dbReference type="Gene3D" id="1.10.1740.10">
    <property type="match status" value="1"/>
</dbReference>
<comment type="similarity">
    <text evidence="1">Belongs to the sigma-70 factor family. ECF subfamily.</text>
</comment>
<dbReference type="OrthoDB" id="1342792at2"/>
<keyword evidence="4" id="KW-0804">Transcription</keyword>
<dbReference type="InterPro" id="IPR013325">
    <property type="entry name" value="RNA_pol_sigma_r2"/>
</dbReference>
<dbReference type="SUPFAM" id="SSF88659">
    <property type="entry name" value="Sigma3 and sigma4 domains of RNA polymerase sigma factors"/>
    <property type="match status" value="1"/>
</dbReference>
<dbReference type="STRING" id="1349421.OI18_00130"/>
<dbReference type="AlphaFoldDB" id="A0A0C1IPQ7"/>
<keyword evidence="2" id="KW-0805">Transcription regulation</keyword>
<protein>
    <recommendedName>
        <fullName evidence="9">HTH luxR-type domain-containing protein</fullName>
    </recommendedName>
</protein>
<evidence type="ECO:0000259" key="5">
    <source>
        <dbReference type="Pfam" id="PF04542"/>
    </source>
</evidence>